<protein>
    <submittedName>
        <fullName evidence="1">Uncharacterized protein</fullName>
    </submittedName>
</protein>
<dbReference type="Proteomes" id="UP000219338">
    <property type="component" value="Unassembled WGS sequence"/>
</dbReference>
<dbReference type="AlphaFoldDB" id="A0A284SCK4"/>
<evidence type="ECO:0000313" key="1">
    <source>
        <dbReference type="EMBL" id="SJL18719.1"/>
    </source>
</evidence>
<proteinExistence type="predicted"/>
<organism evidence="1 2">
    <name type="scientific">Armillaria ostoyae</name>
    <name type="common">Armillaria root rot fungus</name>
    <dbReference type="NCBI Taxonomy" id="47428"/>
    <lineage>
        <taxon>Eukaryota</taxon>
        <taxon>Fungi</taxon>
        <taxon>Dikarya</taxon>
        <taxon>Basidiomycota</taxon>
        <taxon>Agaricomycotina</taxon>
        <taxon>Agaricomycetes</taxon>
        <taxon>Agaricomycetidae</taxon>
        <taxon>Agaricales</taxon>
        <taxon>Marasmiineae</taxon>
        <taxon>Physalacriaceae</taxon>
        <taxon>Armillaria</taxon>
    </lineage>
</organism>
<dbReference type="EMBL" id="FUEG01000067">
    <property type="protein sequence ID" value="SJL18719.1"/>
    <property type="molecule type" value="Genomic_DNA"/>
</dbReference>
<name>A0A284SCK4_ARMOS</name>
<accession>A0A284SCK4</accession>
<gene>
    <name evidence="1" type="ORF">ARMOST_22318</name>
</gene>
<evidence type="ECO:0000313" key="2">
    <source>
        <dbReference type="Proteomes" id="UP000219338"/>
    </source>
</evidence>
<keyword evidence="2" id="KW-1185">Reference proteome</keyword>
<sequence length="114" mass="12938">MQTATFPKDFPTVSSYAFVVFPQQADLIIANIGNGTPFPTSNLCFVRLTEFTTLQKTFAPNTKLGTGHPSLNRDSPLLWYNFQFVVEETQRNHHSHPWQELLHFAPQTVDALDT</sequence>
<reference evidence="2" key="1">
    <citation type="journal article" date="2017" name="Nat. Ecol. Evol.">
        <title>Genome expansion and lineage-specific genetic innovations in the forest pathogenic fungi Armillaria.</title>
        <authorList>
            <person name="Sipos G."/>
            <person name="Prasanna A.N."/>
            <person name="Walter M.C."/>
            <person name="O'Connor E."/>
            <person name="Balint B."/>
            <person name="Krizsan K."/>
            <person name="Kiss B."/>
            <person name="Hess J."/>
            <person name="Varga T."/>
            <person name="Slot J."/>
            <person name="Riley R."/>
            <person name="Boka B."/>
            <person name="Rigling D."/>
            <person name="Barry K."/>
            <person name="Lee J."/>
            <person name="Mihaltcheva S."/>
            <person name="LaButti K."/>
            <person name="Lipzen A."/>
            <person name="Waldron R."/>
            <person name="Moloney N.M."/>
            <person name="Sperisen C."/>
            <person name="Kredics L."/>
            <person name="Vagvoelgyi C."/>
            <person name="Patrignani A."/>
            <person name="Fitzpatrick D."/>
            <person name="Nagy I."/>
            <person name="Doyle S."/>
            <person name="Anderson J.B."/>
            <person name="Grigoriev I.V."/>
            <person name="Gueldener U."/>
            <person name="Muensterkoetter M."/>
            <person name="Nagy L.G."/>
        </authorList>
    </citation>
    <scope>NUCLEOTIDE SEQUENCE [LARGE SCALE GENOMIC DNA]</scope>
    <source>
        <strain evidence="2">C18/9</strain>
    </source>
</reference>